<evidence type="ECO:0000313" key="2">
    <source>
        <dbReference type="Proteomes" id="UP000738376"/>
    </source>
</evidence>
<dbReference type="Proteomes" id="UP000738376">
    <property type="component" value="Unassembled WGS sequence"/>
</dbReference>
<name>A0ABX1LTN0_9CYAN</name>
<dbReference type="RefSeq" id="WP_169364252.1">
    <property type="nucleotide sequence ID" value="NZ_JAAVJL010000001.1"/>
</dbReference>
<keyword evidence="2" id="KW-1185">Reference proteome</keyword>
<gene>
    <name evidence="1" type="ORF">HC246_16010</name>
</gene>
<evidence type="ECO:0000313" key="1">
    <source>
        <dbReference type="EMBL" id="NMF59479.1"/>
    </source>
</evidence>
<dbReference type="EMBL" id="JAAVJL010000001">
    <property type="protein sequence ID" value="NMF59479.1"/>
    <property type="molecule type" value="Genomic_DNA"/>
</dbReference>
<sequence>MKSEPSWICSKLDKSSDILKCLPDYLHLMGGKHKSRGNYMMSQPFDTPDPQKFAQEFSHKLIELAETDEEVKEILSEVTGIELKQLYSMNTWNISFPDFPDFTFR</sequence>
<reference evidence="1 2" key="1">
    <citation type="submission" date="2020-03" db="EMBL/GenBank/DDBJ databases">
        <title>Draft Genome Sequence of 2-Methylisoborneol Producing Pseudanabaena yagii Strain GIHE-NHR1 Isolated from North Han River in South Korea.</title>
        <authorList>
            <person name="Jeong J."/>
        </authorList>
    </citation>
    <scope>NUCLEOTIDE SEQUENCE [LARGE SCALE GENOMIC DNA]</scope>
    <source>
        <strain evidence="1 2">GIHE-NHR1</strain>
    </source>
</reference>
<accession>A0ABX1LTN0</accession>
<protein>
    <submittedName>
        <fullName evidence="1">Uncharacterized protein</fullName>
    </submittedName>
</protein>
<comment type="caution">
    <text evidence="1">The sequence shown here is derived from an EMBL/GenBank/DDBJ whole genome shotgun (WGS) entry which is preliminary data.</text>
</comment>
<organism evidence="1 2">
    <name type="scientific">Pseudanabaena yagii GIHE-NHR1</name>
    <dbReference type="NCBI Taxonomy" id="2722753"/>
    <lineage>
        <taxon>Bacteria</taxon>
        <taxon>Bacillati</taxon>
        <taxon>Cyanobacteriota</taxon>
        <taxon>Cyanophyceae</taxon>
        <taxon>Pseudanabaenales</taxon>
        <taxon>Pseudanabaenaceae</taxon>
        <taxon>Pseudanabaena</taxon>
        <taxon>Pseudanabaena yagii</taxon>
    </lineage>
</organism>
<proteinExistence type="predicted"/>